<name>A0AAU9JWV3_9CILI</name>
<dbReference type="InterPro" id="IPR051685">
    <property type="entry name" value="Ycf3/AcsC/BcsC/TPR_MFPF"/>
</dbReference>
<evidence type="ECO:0000256" key="3">
    <source>
        <dbReference type="SAM" id="MobiDB-lite"/>
    </source>
</evidence>
<dbReference type="Gene3D" id="1.25.40.10">
    <property type="entry name" value="Tetratricopeptide repeat domain"/>
    <property type="match status" value="1"/>
</dbReference>
<dbReference type="EMBL" id="CAJZBQ010000053">
    <property type="protein sequence ID" value="CAG9331759.1"/>
    <property type="molecule type" value="Genomic_DNA"/>
</dbReference>
<organism evidence="4 5">
    <name type="scientific">Blepharisma stoltei</name>
    <dbReference type="NCBI Taxonomy" id="1481888"/>
    <lineage>
        <taxon>Eukaryota</taxon>
        <taxon>Sar</taxon>
        <taxon>Alveolata</taxon>
        <taxon>Ciliophora</taxon>
        <taxon>Postciliodesmatophora</taxon>
        <taxon>Heterotrichea</taxon>
        <taxon>Heterotrichida</taxon>
        <taxon>Blepharismidae</taxon>
        <taxon>Blepharisma</taxon>
    </lineage>
</organism>
<dbReference type="PANTHER" id="PTHR44943:SF4">
    <property type="entry name" value="TPR REPEAT-CONTAINING PROTEIN MJ0798"/>
    <property type="match status" value="1"/>
</dbReference>
<dbReference type="InterPro" id="IPR011990">
    <property type="entry name" value="TPR-like_helical_dom_sf"/>
</dbReference>
<feature type="compositionally biased region" description="Basic residues" evidence="3">
    <location>
        <begin position="455"/>
        <end position="470"/>
    </location>
</feature>
<keyword evidence="1" id="KW-0677">Repeat</keyword>
<dbReference type="SUPFAM" id="SSF48452">
    <property type="entry name" value="TPR-like"/>
    <property type="match status" value="1"/>
</dbReference>
<gene>
    <name evidence="4" type="ORF">BSTOLATCC_MIC53822</name>
</gene>
<evidence type="ECO:0000256" key="1">
    <source>
        <dbReference type="ARBA" id="ARBA00022737"/>
    </source>
</evidence>
<reference evidence="4" key="1">
    <citation type="submission" date="2021-09" db="EMBL/GenBank/DDBJ databases">
        <authorList>
            <consortium name="AG Swart"/>
            <person name="Singh M."/>
            <person name="Singh A."/>
            <person name="Seah K."/>
            <person name="Emmerich C."/>
        </authorList>
    </citation>
    <scope>NUCLEOTIDE SEQUENCE</scope>
    <source>
        <strain evidence="4">ATCC30299</strain>
    </source>
</reference>
<evidence type="ECO:0000313" key="4">
    <source>
        <dbReference type="EMBL" id="CAG9331759.1"/>
    </source>
</evidence>
<feature type="region of interest" description="Disordered" evidence="3">
    <location>
        <begin position="424"/>
        <end position="470"/>
    </location>
</feature>
<accession>A0AAU9JWV3</accession>
<comment type="caution">
    <text evidence="4">The sequence shown here is derived from an EMBL/GenBank/DDBJ whole genome shotgun (WGS) entry which is preliminary data.</text>
</comment>
<dbReference type="Proteomes" id="UP001162131">
    <property type="component" value="Unassembled WGS sequence"/>
</dbReference>
<evidence type="ECO:0000313" key="5">
    <source>
        <dbReference type="Proteomes" id="UP001162131"/>
    </source>
</evidence>
<keyword evidence="2" id="KW-0802">TPR repeat</keyword>
<sequence>MEINLFGIFMSNIVYKIKEKTILVLLLNLKKLIKFKFVYFRVKIWRKRIMAIMKDKLRPKESDKNFSLLTKSFSKHLIAGAGDKPKDAIVQPLASKITETLPVEQKATKTESTCSASNDLKPHPQITPPLENEKSPLAISQLIREGWSKFQDSQFSQGAEILDIALKKSEPGSLIYFDILYLIGRCHMNFNLESASNIFQQLLERNTEEPIYWNGFGDILGKLKKYYEAFQCFLKVITLDKHFIEAWINIGIIYDLCQKPQNADTSYQVAFKIKSKNQKIRLNVEKMMKSRHLQLEFVQPDIIDPTKSPFTKSPTAPAHNTLLAEVDPKIESKQKRIKTDRPNELVKPEEIIQSTPQESIKMEDSINIIRPQLLVPAGTSIENMSPIPITAAPLGSRIQMPSIAQFHAGFLSFLNWYSSEIQRRKQHPKNSPKQSEETIKNEEPANMLLNLTPAKRQKTTKGNGKKKRKI</sequence>
<evidence type="ECO:0000256" key="2">
    <source>
        <dbReference type="ARBA" id="ARBA00022803"/>
    </source>
</evidence>
<dbReference type="Pfam" id="PF13181">
    <property type="entry name" value="TPR_8"/>
    <property type="match status" value="1"/>
</dbReference>
<proteinExistence type="predicted"/>
<dbReference type="SMART" id="SM00028">
    <property type="entry name" value="TPR"/>
    <property type="match status" value="2"/>
</dbReference>
<dbReference type="InterPro" id="IPR019734">
    <property type="entry name" value="TPR_rpt"/>
</dbReference>
<dbReference type="AlphaFoldDB" id="A0AAU9JWV3"/>
<feature type="compositionally biased region" description="Basic and acidic residues" evidence="3">
    <location>
        <begin position="434"/>
        <end position="443"/>
    </location>
</feature>
<dbReference type="PANTHER" id="PTHR44943">
    <property type="entry name" value="CELLULOSE SYNTHASE OPERON PROTEIN C"/>
    <property type="match status" value="1"/>
</dbReference>
<feature type="region of interest" description="Disordered" evidence="3">
    <location>
        <begin position="104"/>
        <end position="131"/>
    </location>
</feature>
<protein>
    <submittedName>
        <fullName evidence="4">Uncharacterized protein</fullName>
    </submittedName>
</protein>
<keyword evidence="5" id="KW-1185">Reference proteome</keyword>